<keyword evidence="2" id="KW-1185">Reference proteome</keyword>
<name>A0A0S3ST54_PHAAN</name>
<dbReference type="Proteomes" id="UP000291084">
    <property type="component" value="Chromosome 8"/>
</dbReference>
<evidence type="ECO:0000313" key="2">
    <source>
        <dbReference type="Proteomes" id="UP000291084"/>
    </source>
</evidence>
<evidence type="ECO:0008006" key="3">
    <source>
        <dbReference type="Google" id="ProtNLM"/>
    </source>
</evidence>
<reference evidence="1 2" key="1">
    <citation type="journal article" date="2015" name="Sci. Rep.">
        <title>The power of single molecule real-time sequencing technology in the de novo assembly of a eukaryotic genome.</title>
        <authorList>
            <person name="Sakai H."/>
            <person name="Naito K."/>
            <person name="Ogiso-Tanaka E."/>
            <person name="Takahashi Y."/>
            <person name="Iseki K."/>
            <person name="Muto C."/>
            <person name="Satou K."/>
            <person name="Teruya K."/>
            <person name="Shiroma A."/>
            <person name="Shimoji M."/>
            <person name="Hirano T."/>
            <person name="Itoh T."/>
            <person name="Kaga A."/>
            <person name="Tomooka N."/>
        </authorList>
    </citation>
    <scope>NUCLEOTIDE SEQUENCE [LARGE SCALE GENOMIC DNA]</scope>
    <source>
        <strain evidence="2">cv. Shumari</strain>
    </source>
</reference>
<dbReference type="AlphaFoldDB" id="A0A0S3ST54"/>
<dbReference type="Pfam" id="PF14223">
    <property type="entry name" value="Retrotran_gag_2"/>
    <property type="match status" value="1"/>
</dbReference>
<organism evidence="1 2">
    <name type="scientific">Vigna angularis var. angularis</name>
    <dbReference type="NCBI Taxonomy" id="157739"/>
    <lineage>
        <taxon>Eukaryota</taxon>
        <taxon>Viridiplantae</taxon>
        <taxon>Streptophyta</taxon>
        <taxon>Embryophyta</taxon>
        <taxon>Tracheophyta</taxon>
        <taxon>Spermatophyta</taxon>
        <taxon>Magnoliopsida</taxon>
        <taxon>eudicotyledons</taxon>
        <taxon>Gunneridae</taxon>
        <taxon>Pentapetalae</taxon>
        <taxon>rosids</taxon>
        <taxon>fabids</taxon>
        <taxon>Fabales</taxon>
        <taxon>Fabaceae</taxon>
        <taxon>Papilionoideae</taxon>
        <taxon>50 kb inversion clade</taxon>
        <taxon>NPAAA clade</taxon>
        <taxon>indigoferoid/millettioid clade</taxon>
        <taxon>Phaseoleae</taxon>
        <taxon>Vigna</taxon>
    </lineage>
</organism>
<accession>A0A0S3ST54</accession>
<dbReference type="OrthoDB" id="1434682at2759"/>
<gene>
    <name evidence="1" type="primary">Vigan.08G289200</name>
    <name evidence="1" type="ORF">VIGAN_08289200</name>
</gene>
<protein>
    <recommendedName>
        <fullName evidence="3">Retrovirus-related Pol polyprotein from transposon TNT 1-94</fullName>
    </recommendedName>
</protein>
<evidence type="ECO:0000313" key="1">
    <source>
        <dbReference type="EMBL" id="BAT96024.1"/>
    </source>
</evidence>
<dbReference type="EMBL" id="AP015041">
    <property type="protein sequence ID" value="BAT96024.1"/>
    <property type="molecule type" value="Genomic_DNA"/>
</dbReference>
<proteinExistence type="predicted"/>
<sequence length="143" mass="16524">MTESRTIEEQLAEFSKIVDDLENIDVRLEDKDKVVILLNALPRTFEHFRDALLYGKDQVITLEEVVTSIRTKEFQKLQDSKATEVEASELVTVKGKGKKQGGKLEEAKTRRYKTGEMFQVPEDWTYQEVLPREGQSRSVTRNC</sequence>